<evidence type="ECO:0000256" key="1">
    <source>
        <dbReference type="ARBA" id="ARBA00001541"/>
    </source>
</evidence>
<dbReference type="AlphaFoldDB" id="A0A5A8F132"/>
<protein>
    <recommendedName>
        <fullName evidence="2">protein-glutamate O-methyltransferase</fullName>
        <ecNumber evidence="2">2.1.1.80</ecNumber>
    </recommendedName>
</protein>
<dbReference type="InterPro" id="IPR000780">
    <property type="entry name" value="CheR_MeTrfase"/>
</dbReference>
<keyword evidence="5" id="KW-0949">S-adenosyl-L-methionine</keyword>
<dbReference type="PANTHER" id="PTHR24422">
    <property type="entry name" value="CHEMOTAXIS PROTEIN METHYLTRANSFERASE"/>
    <property type="match status" value="1"/>
</dbReference>
<dbReference type="GO" id="GO:0008983">
    <property type="term" value="F:protein-glutamate O-methyltransferase activity"/>
    <property type="evidence" value="ECO:0007669"/>
    <property type="project" value="UniProtKB-EC"/>
</dbReference>
<evidence type="ECO:0000256" key="3">
    <source>
        <dbReference type="ARBA" id="ARBA00022603"/>
    </source>
</evidence>
<dbReference type="InterPro" id="IPR026024">
    <property type="entry name" value="Chemotaxis_MeTrfase_CheR"/>
</dbReference>
<dbReference type="Gene3D" id="3.40.50.150">
    <property type="entry name" value="Vaccinia Virus protein VP39"/>
    <property type="match status" value="1"/>
</dbReference>
<name>A0A5A8F132_9BACT</name>
<organism evidence="7 8">
    <name type="scientific">Deferribacter autotrophicus</name>
    <dbReference type="NCBI Taxonomy" id="500465"/>
    <lineage>
        <taxon>Bacteria</taxon>
        <taxon>Pseudomonadati</taxon>
        <taxon>Deferribacterota</taxon>
        <taxon>Deferribacteres</taxon>
        <taxon>Deferribacterales</taxon>
        <taxon>Deferribacteraceae</taxon>
        <taxon>Deferribacter</taxon>
    </lineage>
</organism>
<dbReference type="GO" id="GO:0032259">
    <property type="term" value="P:methylation"/>
    <property type="evidence" value="ECO:0007669"/>
    <property type="project" value="UniProtKB-KW"/>
</dbReference>
<comment type="caution">
    <text evidence="7">The sequence shown here is derived from an EMBL/GenBank/DDBJ whole genome shotgun (WGS) entry which is preliminary data.</text>
</comment>
<dbReference type="Pfam" id="PF01739">
    <property type="entry name" value="CheR"/>
    <property type="match status" value="1"/>
</dbReference>
<dbReference type="PRINTS" id="PR00996">
    <property type="entry name" value="CHERMTFRASE"/>
</dbReference>
<evidence type="ECO:0000313" key="8">
    <source>
        <dbReference type="Proteomes" id="UP000322876"/>
    </source>
</evidence>
<reference evidence="7 8" key="1">
    <citation type="submission" date="2019-06" db="EMBL/GenBank/DDBJ databases">
        <title>Genomic insights into carbon and energy metabolism of Deferribacter autotrophicus revealed new metabolic traits in the phylum Deferribacteres.</title>
        <authorList>
            <person name="Slobodkin A.I."/>
            <person name="Slobodkina G.B."/>
            <person name="Allioux M."/>
            <person name="Alain K."/>
            <person name="Jebbar M."/>
            <person name="Shadrin V."/>
            <person name="Kublanov I.V."/>
            <person name="Toshchakov S.V."/>
            <person name="Bonch-Osmolovskaya E.A."/>
        </authorList>
    </citation>
    <scope>NUCLEOTIDE SEQUENCE [LARGE SCALE GENOMIC DNA]</scope>
    <source>
        <strain evidence="7 8">SL50</strain>
    </source>
</reference>
<dbReference type="Pfam" id="PF03705">
    <property type="entry name" value="CheR_N"/>
    <property type="match status" value="1"/>
</dbReference>
<dbReference type="InterPro" id="IPR022642">
    <property type="entry name" value="CheR_C"/>
</dbReference>
<dbReference type="EC" id="2.1.1.80" evidence="2"/>
<dbReference type="SMART" id="SM00138">
    <property type="entry name" value="MeTrc"/>
    <property type="match status" value="1"/>
</dbReference>
<accession>A0A5A8F132</accession>
<dbReference type="Proteomes" id="UP000322876">
    <property type="component" value="Unassembled WGS sequence"/>
</dbReference>
<dbReference type="CDD" id="cd02440">
    <property type="entry name" value="AdoMet_MTases"/>
    <property type="match status" value="1"/>
</dbReference>
<dbReference type="Gene3D" id="1.10.155.10">
    <property type="entry name" value="Chemotaxis receptor methyltransferase CheR, N-terminal domain"/>
    <property type="match status" value="1"/>
</dbReference>
<dbReference type="RefSeq" id="WP_149267244.1">
    <property type="nucleotide sequence ID" value="NZ_VFJB01000009.1"/>
</dbReference>
<dbReference type="InterPro" id="IPR050903">
    <property type="entry name" value="Bact_Chemotaxis_MeTrfase"/>
</dbReference>
<dbReference type="EMBL" id="VFJB01000009">
    <property type="protein sequence ID" value="KAA0257101.1"/>
    <property type="molecule type" value="Genomic_DNA"/>
</dbReference>
<evidence type="ECO:0000256" key="4">
    <source>
        <dbReference type="ARBA" id="ARBA00022679"/>
    </source>
</evidence>
<feature type="domain" description="CheR-type methyltransferase" evidence="6">
    <location>
        <begin position="2"/>
        <end position="278"/>
    </location>
</feature>
<dbReference type="SUPFAM" id="SSF53335">
    <property type="entry name" value="S-adenosyl-L-methionine-dependent methyltransferases"/>
    <property type="match status" value="1"/>
</dbReference>
<sequence length="278" mass="32663">MINSGIIKIKDDEFFELAELIYKHSGIFFTQNKKYLLENRLSRLLHEHNFTSFKDYIYYLKYNSRGKGELERLINLVTINETYFFREKGQIDYLVGKVIPSEIQKGKRSFKILSAACSTGEEPYSIAMALKEKMLDTKARFDIIGVDINTDVVRTAQEGIFRSVSFRGVDPKIIAKYFKKDGFNYYLSNEIKRMVRFMQGNITERALYLKIGKCDVIFCRNVLIYFDVETKKKVIEHFYNSLNNPGYLFLGHSETMNRLSDKFEMNNFRTGIVYIKNK</sequence>
<evidence type="ECO:0000259" key="6">
    <source>
        <dbReference type="PROSITE" id="PS50123"/>
    </source>
</evidence>
<dbReference type="PROSITE" id="PS50123">
    <property type="entry name" value="CHER"/>
    <property type="match status" value="1"/>
</dbReference>
<gene>
    <name evidence="7" type="ORF">FHQ18_11065</name>
</gene>
<evidence type="ECO:0000313" key="7">
    <source>
        <dbReference type="EMBL" id="KAA0257101.1"/>
    </source>
</evidence>
<evidence type="ECO:0000256" key="5">
    <source>
        <dbReference type="ARBA" id="ARBA00022691"/>
    </source>
</evidence>
<keyword evidence="3 7" id="KW-0489">Methyltransferase</keyword>
<dbReference type="InterPro" id="IPR036804">
    <property type="entry name" value="CheR_N_sf"/>
</dbReference>
<dbReference type="InterPro" id="IPR029063">
    <property type="entry name" value="SAM-dependent_MTases_sf"/>
</dbReference>
<proteinExistence type="predicted"/>
<keyword evidence="8" id="KW-1185">Reference proteome</keyword>
<evidence type="ECO:0000256" key="2">
    <source>
        <dbReference type="ARBA" id="ARBA00012534"/>
    </source>
</evidence>
<dbReference type="SUPFAM" id="SSF47757">
    <property type="entry name" value="Chemotaxis receptor methyltransferase CheR, N-terminal domain"/>
    <property type="match status" value="1"/>
</dbReference>
<dbReference type="OrthoDB" id="9816309at2"/>
<comment type="catalytic activity">
    <reaction evidence="1">
        <text>L-glutamyl-[protein] + S-adenosyl-L-methionine = [protein]-L-glutamate 5-O-methyl ester + S-adenosyl-L-homocysteine</text>
        <dbReference type="Rhea" id="RHEA:24452"/>
        <dbReference type="Rhea" id="RHEA-COMP:10208"/>
        <dbReference type="Rhea" id="RHEA-COMP:10311"/>
        <dbReference type="ChEBI" id="CHEBI:29973"/>
        <dbReference type="ChEBI" id="CHEBI:57856"/>
        <dbReference type="ChEBI" id="CHEBI:59789"/>
        <dbReference type="ChEBI" id="CHEBI:82795"/>
        <dbReference type="EC" id="2.1.1.80"/>
    </reaction>
</comment>
<dbReference type="PIRSF" id="PIRSF000410">
    <property type="entry name" value="CheR"/>
    <property type="match status" value="1"/>
</dbReference>
<dbReference type="PANTHER" id="PTHR24422:SF10">
    <property type="entry name" value="CHEMOTAXIS PROTEIN METHYLTRANSFERASE 2"/>
    <property type="match status" value="1"/>
</dbReference>
<keyword evidence="4 7" id="KW-0808">Transferase</keyword>
<dbReference type="InterPro" id="IPR022641">
    <property type="entry name" value="CheR_N"/>
</dbReference>